<sequence length="468" mass="53983">MGNSFKDLQELQCLTESSLLSNQEQNTYDAISPKKQGHFSDVEIELLQDGDVYSTHQETQEEIDASLDMEAAQPIYLRNSSTSSSSGSPPSFSYYDNFYLARNLENQLRGTPTTPFSYKSKNSYNRIKETSPESSECGLNAKPVTREMSTQTMAVETRVYMEQDYNYHFFNIREDYDSTILNLQPSFAPSTWCRIFPIPVVWRILWCQATFQILKQDYHDALHHRHMENVMYFGHLTNITLILTLTYQVMATLLSILAIFHKDNSMFSPKYKNSRKSDGCIIATPGIVIQFLWLLYTIVLPGEFLVSIGYWSFEYDPYIPMTFINFYKHAIIGVLLLFDGNIIARIPLRMRHIMSPILYGISYLLWSLVYSYYKWGNSHKGVIYRFIDWRKHPKEAIIISLFLLLIVTPVIFVGLWWLSICSSMAFCCCANGNGYGRRLVVQSSVLHARCKNNSIDEESNEIHPSASS</sequence>
<evidence type="ECO:0000313" key="2">
    <source>
        <dbReference type="EMBL" id="GFH48081.1"/>
    </source>
</evidence>
<dbReference type="AlphaFoldDB" id="A0AAD3CN98"/>
<dbReference type="GO" id="GO:0016020">
    <property type="term" value="C:membrane"/>
    <property type="evidence" value="ECO:0007669"/>
    <property type="project" value="TreeGrafter"/>
</dbReference>
<keyword evidence="1" id="KW-0472">Membrane</keyword>
<comment type="caution">
    <text evidence="2">The sequence shown here is derived from an EMBL/GenBank/DDBJ whole genome shotgun (WGS) entry which is preliminary data.</text>
</comment>
<name>A0AAD3CN98_9STRA</name>
<accession>A0AAD3CN98</accession>
<evidence type="ECO:0000313" key="3">
    <source>
        <dbReference type="Proteomes" id="UP001054902"/>
    </source>
</evidence>
<keyword evidence="1" id="KW-0812">Transmembrane</keyword>
<feature type="transmembrane region" description="Helical" evidence="1">
    <location>
        <begin position="326"/>
        <end position="344"/>
    </location>
</feature>
<organism evidence="2 3">
    <name type="scientific">Chaetoceros tenuissimus</name>
    <dbReference type="NCBI Taxonomy" id="426638"/>
    <lineage>
        <taxon>Eukaryota</taxon>
        <taxon>Sar</taxon>
        <taxon>Stramenopiles</taxon>
        <taxon>Ochrophyta</taxon>
        <taxon>Bacillariophyta</taxon>
        <taxon>Coscinodiscophyceae</taxon>
        <taxon>Chaetocerotophycidae</taxon>
        <taxon>Chaetocerotales</taxon>
        <taxon>Chaetocerotaceae</taxon>
        <taxon>Chaetoceros</taxon>
    </lineage>
</organism>
<keyword evidence="1" id="KW-1133">Transmembrane helix</keyword>
<evidence type="ECO:0000256" key="1">
    <source>
        <dbReference type="SAM" id="Phobius"/>
    </source>
</evidence>
<reference evidence="2 3" key="1">
    <citation type="journal article" date="2021" name="Sci. Rep.">
        <title>The genome of the diatom Chaetoceros tenuissimus carries an ancient integrated fragment of an extant virus.</title>
        <authorList>
            <person name="Hongo Y."/>
            <person name="Kimura K."/>
            <person name="Takaki Y."/>
            <person name="Yoshida Y."/>
            <person name="Baba S."/>
            <person name="Kobayashi G."/>
            <person name="Nagasaki K."/>
            <person name="Hano T."/>
            <person name="Tomaru Y."/>
        </authorList>
    </citation>
    <scope>NUCLEOTIDE SEQUENCE [LARGE SCALE GENOMIC DNA]</scope>
    <source>
        <strain evidence="2 3">NIES-3715</strain>
    </source>
</reference>
<feature type="transmembrane region" description="Helical" evidence="1">
    <location>
        <begin position="239"/>
        <end position="260"/>
    </location>
</feature>
<feature type="transmembrane region" description="Helical" evidence="1">
    <location>
        <begin position="356"/>
        <end position="376"/>
    </location>
</feature>
<dbReference type="PANTHER" id="PTHR12242">
    <property type="entry name" value="OS02G0130600 PROTEIN-RELATED"/>
    <property type="match status" value="1"/>
</dbReference>
<feature type="transmembrane region" description="Helical" evidence="1">
    <location>
        <begin position="396"/>
        <end position="418"/>
    </location>
</feature>
<dbReference type="EMBL" id="BLLK01000027">
    <property type="protein sequence ID" value="GFH48081.1"/>
    <property type="molecule type" value="Genomic_DNA"/>
</dbReference>
<feature type="transmembrane region" description="Helical" evidence="1">
    <location>
        <begin position="281"/>
        <end position="306"/>
    </location>
</feature>
<gene>
    <name evidence="2" type="ORF">CTEN210_04557</name>
</gene>
<proteinExistence type="predicted"/>
<dbReference type="Proteomes" id="UP001054902">
    <property type="component" value="Unassembled WGS sequence"/>
</dbReference>
<keyword evidence="3" id="KW-1185">Reference proteome</keyword>
<protein>
    <submittedName>
        <fullName evidence="2">Uncharacterized protein</fullName>
    </submittedName>
</protein>